<dbReference type="Pfam" id="PF26557">
    <property type="entry name" value="Cullin_AB"/>
    <property type="match status" value="1"/>
</dbReference>
<name>R4XJ77_TAPDE</name>
<evidence type="ECO:0000256" key="5">
    <source>
        <dbReference type="RuleBase" id="RU003829"/>
    </source>
</evidence>
<dbReference type="Pfam" id="PF00888">
    <property type="entry name" value="Cullin"/>
    <property type="match status" value="1"/>
</dbReference>
<dbReference type="AlphaFoldDB" id="R4XJ77"/>
<dbReference type="SMART" id="SM00182">
    <property type="entry name" value="CULLIN"/>
    <property type="match status" value="1"/>
</dbReference>
<dbReference type="InterPro" id="IPR016158">
    <property type="entry name" value="Cullin_homology"/>
</dbReference>
<evidence type="ECO:0000256" key="2">
    <source>
        <dbReference type="ARBA" id="ARBA00022499"/>
    </source>
</evidence>
<dbReference type="Gene3D" id="1.20.1310.10">
    <property type="entry name" value="Cullin Repeats"/>
    <property type="match status" value="4"/>
</dbReference>
<keyword evidence="9" id="KW-1185">Reference proteome</keyword>
<evidence type="ECO:0000313" key="9">
    <source>
        <dbReference type="Proteomes" id="UP000013776"/>
    </source>
</evidence>
<dbReference type="STRING" id="1097556.R4XJ77"/>
<feature type="domain" description="Cullin family profile" evidence="7">
    <location>
        <begin position="430"/>
        <end position="649"/>
    </location>
</feature>
<dbReference type="InterPro" id="IPR019559">
    <property type="entry name" value="Cullin_neddylation_domain"/>
</dbReference>
<dbReference type="InterPro" id="IPR059120">
    <property type="entry name" value="Cullin-like_AB"/>
</dbReference>
<dbReference type="Pfam" id="PF10557">
    <property type="entry name" value="Cullin_Nedd8"/>
    <property type="match status" value="1"/>
</dbReference>
<evidence type="ECO:0000256" key="4">
    <source>
        <dbReference type="PROSITE-ProRule" id="PRU00330"/>
    </source>
</evidence>
<dbReference type="InterPro" id="IPR036388">
    <property type="entry name" value="WH-like_DNA-bd_sf"/>
</dbReference>
<comment type="similarity">
    <text evidence="1 4 5">Belongs to the cullin family.</text>
</comment>
<dbReference type="Gene3D" id="3.30.230.130">
    <property type="entry name" value="Cullin, Chain C, Domain 2"/>
    <property type="match status" value="1"/>
</dbReference>
<keyword evidence="3" id="KW-0832">Ubl conjugation</keyword>
<dbReference type="EMBL" id="CAHR02000257">
    <property type="protein sequence ID" value="CCG84529.1"/>
    <property type="molecule type" value="Genomic_DNA"/>
</dbReference>
<proteinExistence type="inferred from homology"/>
<dbReference type="PANTHER" id="PTHR11932">
    <property type="entry name" value="CULLIN"/>
    <property type="match status" value="1"/>
</dbReference>
<evidence type="ECO:0000256" key="1">
    <source>
        <dbReference type="ARBA" id="ARBA00006019"/>
    </source>
</evidence>
<feature type="compositionally biased region" description="Polar residues" evidence="6">
    <location>
        <begin position="14"/>
        <end position="31"/>
    </location>
</feature>
<dbReference type="InterPro" id="IPR036390">
    <property type="entry name" value="WH_DNA-bd_sf"/>
</dbReference>
<dbReference type="Gene3D" id="1.10.10.10">
    <property type="entry name" value="Winged helix-like DNA-binding domain superfamily/Winged helix DNA-binding domain"/>
    <property type="match status" value="1"/>
</dbReference>
<dbReference type="eggNOG" id="KOG2167">
    <property type="taxonomic scope" value="Eukaryota"/>
</dbReference>
<evidence type="ECO:0000256" key="3">
    <source>
        <dbReference type="ARBA" id="ARBA00022843"/>
    </source>
</evidence>
<comment type="caution">
    <text evidence="8">The sequence shown here is derived from an EMBL/GenBank/DDBJ whole genome shotgun (WGS) entry which is preliminary data.</text>
</comment>
<dbReference type="GO" id="GO:0006511">
    <property type="term" value="P:ubiquitin-dependent protein catabolic process"/>
    <property type="evidence" value="ECO:0007669"/>
    <property type="project" value="InterPro"/>
</dbReference>
<dbReference type="VEuPathDB" id="FungiDB:TAPDE_004997"/>
<dbReference type="SUPFAM" id="SSF74788">
    <property type="entry name" value="Cullin repeat-like"/>
    <property type="match status" value="1"/>
</dbReference>
<dbReference type="GO" id="GO:0031625">
    <property type="term" value="F:ubiquitin protein ligase binding"/>
    <property type="evidence" value="ECO:0007669"/>
    <property type="project" value="InterPro"/>
</dbReference>
<protein>
    <recommendedName>
        <fullName evidence="7">Cullin family profile domain-containing protein</fullName>
    </recommendedName>
</protein>
<feature type="region of interest" description="Disordered" evidence="6">
    <location>
        <begin position="1"/>
        <end position="59"/>
    </location>
</feature>
<dbReference type="InterPro" id="IPR016159">
    <property type="entry name" value="Cullin_repeat-like_dom_sf"/>
</dbReference>
<organism evidence="8 9">
    <name type="scientific">Taphrina deformans (strain PYCC 5710 / ATCC 11124 / CBS 356.35 / IMI 108563 / JCM 9778 / NBRC 8474)</name>
    <name type="common">Peach leaf curl fungus</name>
    <name type="synonym">Lalaria deformans</name>
    <dbReference type="NCBI Taxonomy" id="1097556"/>
    <lineage>
        <taxon>Eukaryota</taxon>
        <taxon>Fungi</taxon>
        <taxon>Dikarya</taxon>
        <taxon>Ascomycota</taxon>
        <taxon>Taphrinomycotina</taxon>
        <taxon>Taphrinomycetes</taxon>
        <taxon>Taphrinales</taxon>
        <taxon>Taphrinaceae</taxon>
        <taxon>Taphrina</taxon>
    </lineage>
</organism>
<dbReference type="SUPFAM" id="SSF75632">
    <property type="entry name" value="Cullin homology domain"/>
    <property type="match status" value="1"/>
</dbReference>
<evidence type="ECO:0000259" key="7">
    <source>
        <dbReference type="PROSITE" id="PS50069"/>
    </source>
</evidence>
<dbReference type="FunFam" id="1.20.1310.10:FF:000002">
    <property type="entry name" value="cullin-3 isoform X1"/>
    <property type="match status" value="1"/>
</dbReference>
<keyword evidence="2" id="KW-1017">Isopeptide bond</keyword>
<dbReference type="SUPFAM" id="SSF46785">
    <property type="entry name" value="Winged helix' DNA-binding domain"/>
    <property type="match status" value="1"/>
</dbReference>
<dbReference type="InterPro" id="IPR045093">
    <property type="entry name" value="Cullin"/>
</dbReference>
<dbReference type="PROSITE" id="PS50069">
    <property type="entry name" value="CULLIN_2"/>
    <property type="match status" value="1"/>
</dbReference>
<dbReference type="SMART" id="SM00884">
    <property type="entry name" value="Cullin_Nedd8"/>
    <property type="match status" value="1"/>
</dbReference>
<accession>R4XJ77</accession>
<dbReference type="OrthoDB" id="27073at2759"/>
<dbReference type="Proteomes" id="UP000013776">
    <property type="component" value="Unassembled WGS sequence"/>
</dbReference>
<sequence length="777" mass="88437">MSTGGLASPKRRASSNSSQKQQTTLLEAFSNSKKKPRTDSPMLIDLTKTPASPTGRTIGGQRLSVKKLTIRNHKPRDTSGREAEYYENTFRKLDNALDLILSGGKIHGLQDLYKGCENLVRGGQADRCAKMATDKMNKHIKESRISLIQAASSRDSPVNAVMVYWRSWSRQIAMIRSILFYLDRTYLLSNAGRTSLVDTSTALFRTEVVLHSEIKSALISDLMSSFDECRTLQNGKYRQSTQLAEVMQMLTSVKLYDSFFEPYFLQHSEKFFQAQSDQSHDCATTDRLDLISSRLTMEAELGDRLLRPVTKNALLDIVKKQLIKSNSQEIVSGFDTIIEMRDAARLRQMHDLLSLVDDIALMRNAYADYVKKTGLEILSDKENDKTMVESLLKFKEEMDKVLEESFASEDLFSKALRDQFSAFINSRGDVPAEIMAKFIDSVLRSGNKKFDENDLERQMSRLMDIFRFIASKDVFEAFYKKDLAKRLLLNKSASADAERSLLAKLKVECGAGFTQKLEGMFKDIDISRDYGKNFSNKSLEVFVLSQGSWPTYPEVKVQIPEQMTQSLQEYQDYYLKSNNGRKLMWRHSLGHCQIKASFPKGDKELMVSLFQGLVILLFNGSEESLDYNSIKASTGLDDKELIRTLQSLACGKPENRVLVKNPRGKDVKDTDTFKVNDSFQNPKKIVKINQIQMKETAEENQATHDRVIQDRSFEIQAAIIRIMKSAKKKTHAELIATTIDTVKGRGVPNIPDIKKAIEKLLDREYLSRHDNEYHYEA</sequence>
<evidence type="ECO:0000313" key="8">
    <source>
        <dbReference type="EMBL" id="CCG84529.1"/>
    </source>
</evidence>
<gene>
    <name evidence="8" type="ORF">TAPDE_004997</name>
</gene>
<dbReference type="FunFam" id="1.10.10.10:FF:000014">
    <property type="entry name" value="Cullin 1"/>
    <property type="match status" value="1"/>
</dbReference>
<reference evidence="8 9" key="1">
    <citation type="journal article" date="2013" name="MBio">
        <title>Genome sequencing of the plant pathogen Taphrina deformans, the causal agent of peach leaf curl.</title>
        <authorList>
            <person name="Cisse O.H."/>
            <person name="Almeida J.M.G.C.F."/>
            <person name="Fonseca A."/>
            <person name="Kumar A.A."/>
            <person name="Salojaervi J."/>
            <person name="Overmyer K."/>
            <person name="Hauser P.M."/>
            <person name="Pagni M."/>
        </authorList>
    </citation>
    <scope>NUCLEOTIDE SEQUENCE [LARGE SCALE GENOMIC DNA]</scope>
    <source>
        <strain evidence="9">PYCC 5710 / ATCC 11124 / CBS 356.35 / IMI 108563 / JCM 9778 / NBRC 8474</strain>
    </source>
</reference>
<dbReference type="InterPro" id="IPR001373">
    <property type="entry name" value="Cullin_N"/>
</dbReference>
<dbReference type="InterPro" id="IPR036317">
    <property type="entry name" value="Cullin_homology_sf"/>
</dbReference>
<evidence type="ECO:0000256" key="6">
    <source>
        <dbReference type="SAM" id="MobiDB-lite"/>
    </source>
</evidence>